<name>A0A6J2W114_CHACN</name>
<feature type="compositionally biased region" description="Polar residues" evidence="2">
    <location>
        <begin position="348"/>
        <end position="369"/>
    </location>
</feature>
<keyword evidence="4" id="KW-1185">Reference proteome</keyword>
<dbReference type="InterPro" id="IPR016024">
    <property type="entry name" value="ARM-type_fold"/>
</dbReference>
<dbReference type="InterPro" id="IPR011989">
    <property type="entry name" value="ARM-like"/>
</dbReference>
<organism evidence="4 5">
    <name type="scientific">Chanos chanos</name>
    <name type="common">Milkfish</name>
    <name type="synonym">Mugil chanos</name>
    <dbReference type="NCBI Taxonomy" id="29144"/>
    <lineage>
        <taxon>Eukaryota</taxon>
        <taxon>Metazoa</taxon>
        <taxon>Chordata</taxon>
        <taxon>Craniata</taxon>
        <taxon>Vertebrata</taxon>
        <taxon>Euteleostomi</taxon>
        <taxon>Actinopterygii</taxon>
        <taxon>Neopterygii</taxon>
        <taxon>Teleostei</taxon>
        <taxon>Ostariophysi</taxon>
        <taxon>Gonorynchiformes</taxon>
        <taxon>Chanidae</taxon>
        <taxon>Chanos</taxon>
    </lineage>
</organism>
<dbReference type="CTD" id="63897"/>
<dbReference type="Gene3D" id="1.25.10.10">
    <property type="entry name" value="Leucine-rich Repeat Variant"/>
    <property type="match status" value="2"/>
</dbReference>
<proteinExistence type="predicted"/>
<feature type="region of interest" description="Disordered" evidence="2">
    <location>
        <begin position="585"/>
        <end position="626"/>
    </location>
</feature>
<evidence type="ECO:0000313" key="5">
    <source>
        <dbReference type="RefSeq" id="XP_030637868.1"/>
    </source>
</evidence>
<dbReference type="InterPro" id="IPR052107">
    <property type="entry name" value="HEAT6"/>
</dbReference>
<dbReference type="Proteomes" id="UP000504632">
    <property type="component" value="Chromosome 8"/>
</dbReference>
<feature type="compositionally biased region" description="Basic and acidic residues" evidence="2">
    <location>
        <begin position="645"/>
        <end position="655"/>
    </location>
</feature>
<dbReference type="AlphaFoldDB" id="A0A6J2W114"/>
<dbReference type="InParanoid" id="A0A6J2W114"/>
<accession>A0A6J2W114</accession>
<protein>
    <recommendedName>
        <fullName evidence="1">HEAT repeat-containing protein 6</fullName>
    </recommendedName>
</protein>
<dbReference type="PANTHER" id="PTHR13366">
    <property type="entry name" value="MALARIA ANTIGEN-RELATED"/>
    <property type="match status" value="1"/>
</dbReference>
<feature type="region of interest" description="Disordered" evidence="2">
    <location>
        <begin position="645"/>
        <end position="665"/>
    </location>
</feature>
<dbReference type="GeneID" id="115818593"/>
<evidence type="ECO:0000256" key="2">
    <source>
        <dbReference type="SAM" id="MobiDB-lite"/>
    </source>
</evidence>
<dbReference type="InterPro" id="IPR025283">
    <property type="entry name" value="DUF4042"/>
</dbReference>
<dbReference type="Pfam" id="PF13513">
    <property type="entry name" value="HEAT_EZ"/>
    <property type="match status" value="1"/>
</dbReference>
<dbReference type="Pfam" id="PF13251">
    <property type="entry name" value="DUF4042"/>
    <property type="match status" value="1"/>
</dbReference>
<feature type="region of interest" description="Disordered" evidence="2">
    <location>
        <begin position="284"/>
        <end position="388"/>
    </location>
</feature>
<dbReference type="OrthoDB" id="66533at2759"/>
<feature type="compositionally biased region" description="Acidic residues" evidence="2">
    <location>
        <begin position="323"/>
        <end position="332"/>
    </location>
</feature>
<sequence length="1172" mass="128045">MDPGSDADEQFSRCLKKLRSLRPSDNPSFKTELNLLFDQLISENYSISLSSGNTKSEDVGALLVQASRLVPLSQEHLVIKLCQLIHHLLNQLQVIVDERTLDVLVSYSTQALHVCNPWTHSDVLMAMSSLVYGNGPRCQRHFPELLGRDGILVRYSDPSQPDIELRHSSVHCMANLCLPVSGQPHLDEQYRGVCFRTFLLTLRSPRPPGVEDIVFCMLLQSALKGMQYFLNAGKWSAGSEEDLGSLLAVLKKFMFYGLLGLNLVMPDVLYPAPLPQYEGLPAAKAEAPQEPTTPHKPAGVRNKKRKSRGRGKKTSSEGKRDDGGEEKEEDEPVGSLRSGGGRRGEANSEWSQNCGFPSSPFSARTNPQLYPSWKKGSSDSEFSDPEGGMQSKLRLYQARVRLSALHCFLSVIKCVEKKVLHGYWPSFIPDAPGVGTPPSLTLLTIALKDPSPKVRAGSLQVLSALLEGSRQFLSMAEDTSVPRQAFTPFSATLAASLRELHRCLLLALVAESSSQTLTQVIKCLAHLVSNVPYSRLRPGLLSSLWKQIRPYIHHRDVNVRVSSLTLLGAMVSAQAPLPEMQLLLEQPGPTTAPPGTPGGATPQELSQNWRQTPKRESPASPAWPDAPREGPCWLLRLCASLVTRPREDSHSDRESSGITSGGPLEPSPVRLEALQVLAHLVKGYFPLAQGSLSELAQLSACCLREHDPSVQLHGAKLLEELGTGIVQQYRAEACTPQTVNRVPLSQVIEFWSEVLSGPLTGALQNEQHPALQTSACDTLSSILPDAFCQLPDKSQVLCITVLLGLTYSENSLVKAAAVRALGVYVLFPCLREDVMFVADAANAILSALEDRSPNVRSKAAWSLGNLTDTLIVNMESVSEDFQEEFSEMLLLKMLKSATKASGDKDRVKSNAVRAMGNLLHFLQPVHLSQPVFDQPLEEAMRALTDTVKGDATMKVRWNACYALGNAFRNPCLPLGTASWSTEAFSALSSVVTSCKNFKVRIKSAASLSMPAKRSCYGSSIQFAEVWNALAQALQHSEETEDFLEYRYCASLRAQLCHGLLHLLSLCQPEDMAALGSSLAGDSGWVIRGFLVRYVTEGASVSGGSSVLEDDKGQCAEPQDRVKLLAEIVTRLKGLELNPKANCRNSLQTVVGFVEDTMRSCEETFVACTSPDG</sequence>
<dbReference type="PANTHER" id="PTHR13366:SF0">
    <property type="entry name" value="HEAT REPEAT-CONTAINING PROTEIN 6"/>
    <property type="match status" value="1"/>
</dbReference>
<reference evidence="5" key="1">
    <citation type="submission" date="2025-08" db="UniProtKB">
        <authorList>
            <consortium name="RefSeq"/>
        </authorList>
    </citation>
    <scope>IDENTIFICATION</scope>
</reference>
<evidence type="ECO:0000256" key="1">
    <source>
        <dbReference type="ARBA" id="ARBA00015263"/>
    </source>
</evidence>
<feature type="domain" description="DUF4042" evidence="3">
    <location>
        <begin position="399"/>
        <end position="580"/>
    </location>
</feature>
<gene>
    <name evidence="5" type="primary">heatr6</name>
</gene>
<evidence type="ECO:0000259" key="3">
    <source>
        <dbReference type="Pfam" id="PF13251"/>
    </source>
</evidence>
<feature type="compositionally biased region" description="Basic residues" evidence="2">
    <location>
        <begin position="301"/>
        <end position="313"/>
    </location>
</feature>
<evidence type="ECO:0000313" key="4">
    <source>
        <dbReference type="Proteomes" id="UP000504632"/>
    </source>
</evidence>
<dbReference type="RefSeq" id="XP_030637868.1">
    <property type="nucleotide sequence ID" value="XM_030782008.1"/>
</dbReference>
<dbReference type="FunCoup" id="A0A6J2W114">
    <property type="interactions" value="1264"/>
</dbReference>
<dbReference type="SUPFAM" id="SSF48371">
    <property type="entry name" value="ARM repeat"/>
    <property type="match status" value="1"/>
</dbReference>